<dbReference type="EMBL" id="UGNV01000001">
    <property type="protein sequence ID" value="STX28122.1"/>
    <property type="molecule type" value="Genomic_DNA"/>
</dbReference>
<dbReference type="OrthoDB" id="9790194at2"/>
<dbReference type="InterPro" id="IPR003782">
    <property type="entry name" value="SCO1/SenC"/>
</dbReference>
<keyword evidence="5" id="KW-1185">Reference proteome</keyword>
<evidence type="ECO:0000256" key="3">
    <source>
        <dbReference type="PIRSR" id="PIRSR603782-2"/>
    </source>
</evidence>
<protein>
    <submittedName>
        <fullName evidence="4">SCO1/SenC family protein</fullName>
    </submittedName>
</protein>
<feature type="disulfide bond" description="Redox-active" evidence="3">
    <location>
        <begin position="82"/>
        <end position="86"/>
    </location>
</feature>
<feature type="binding site" evidence="2">
    <location>
        <position position="82"/>
    </location>
    <ligand>
        <name>Cu cation</name>
        <dbReference type="ChEBI" id="CHEBI:23378"/>
    </ligand>
</feature>
<dbReference type="Proteomes" id="UP000254968">
    <property type="component" value="Unassembled WGS sequence"/>
</dbReference>
<gene>
    <name evidence="4" type="ORF">NCTC13315_00646</name>
</gene>
<organism evidence="4 5">
    <name type="scientific">Legionella beliardensis</name>
    <dbReference type="NCBI Taxonomy" id="91822"/>
    <lineage>
        <taxon>Bacteria</taxon>
        <taxon>Pseudomonadati</taxon>
        <taxon>Pseudomonadota</taxon>
        <taxon>Gammaproteobacteria</taxon>
        <taxon>Legionellales</taxon>
        <taxon>Legionellaceae</taxon>
        <taxon>Legionella</taxon>
    </lineage>
</organism>
<keyword evidence="2" id="KW-0479">Metal-binding</keyword>
<dbReference type="CDD" id="cd02968">
    <property type="entry name" value="SCO"/>
    <property type="match status" value="1"/>
</dbReference>
<dbReference type="GO" id="GO:0046872">
    <property type="term" value="F:metal ion binding"/>
    <property type="evidence" value="ECO:0007669"/>
    <property type="project" value="UniProtKB-KW"/>
</dbReference>
<dbReference type="RefSeq" id="WP_115301893.1">
    <property type="nucleotide sequence ID" value="NZ_CAAAHO010000008.1"/>
</dbReference>
<dbReference type="Gene3D" id="3.40.30.10">
    <property type="entry name" value="Glutaredoxin"/>
    <property type="match status" value="1"/>
</dbReference>
<keyword evidence="2" id="KW-0186">Copper</keyword>
<feature type="binding site" evidence="2">
    <location>
        <position position="176"/>
    </location>
    <ligand>
        <name>Cu cation</name>
        <dbReference type="ChEBI" id="CHEBI:23378"/>
    </ligand>
</feature>
<dbReference type="PANTHER" id="PTHR12151">
    <property type="entry name" value="ELECTRON TRANSPORT PROTIN SCO1/SENC FAMILY MEMBER"/>
    <property type="match status" value="1"/>
</dbReference>
<evidence type="ECO:0000256" key="2">
    <source>
        <dbReference type="PIRSR" id="PIRSR603782-1"/>
    </source>
</evidence>
<evidence type="ECO:0000313" key="4">
    <source>
        <dbReference type="EMBL" id="STX28122.1"/>
    </source>
</evidence>
<evidence type="ECO:0000256" key="1">
    <source>
        <dbReference type="ARBA" id="ARBA00010996"/>
    </source>
</evidence>
<dbReference type="Pfam" id="PF02630">
    <property type="entry name" value="SCO1-SenC"/>
    <property type="match status" value="1"/>
</dbReference>
<reference evidence="4 5" key="1">
    <citation type="submission" date="2018-06" db="EMBL/GenBank/DDBJ databases">
        <authorList>
            <consortium name="Pathogen Informatics"/>
            <person name="Doyle S."/>
        </authorList>
    </citation>
    <scope>NUCLEOTIDE SEQUENCE [LARGE SCALE GENOMIC DNA]</scope>
    <source>
        <strain evidence="4 5">NCTC13315</strain>
    </source>
</reference>
<accession>A0A378HZE2</accession>
<dbReference type="SUPFAM" id="SSF52833">
    <property type="entry name" value="Thioredoxin-like"/>
    <property type="match status" value="1"/>
</dbReference>
<dbReference type="PANTHER" id="PTHR12151:SF25">
    <property type="entry name" value="LINALOOL DEHYDRATASE_ISOMERASE DOMAIN-CONTAINING PROTEIN"/>
    <property type="match status" value="1"/>
</dbReference>
<dbReference type="InterPro" id="IPR036249">
    <property type="entry name" value="Thioredoxin-like_sf"/>
</dbReference>
<feature type="binding site" evidence="2">
    <location>
        <position position="86"/>
    </location>
    <ligand>
        <name>Cu cation</name>
        <dbReference type="ChEBI" id="CHEBI:23378"/>
    </ligand>
</feature>
<comment type="similarity">
    <text evidence="1">Belongs to the SCO1/2 family.</text>
</comment>
<sequence>MKKTKVVVLGGIFAFVALIAGMALSQYTQAEKKIDPSQFHGTLLQKPRGVEQFNLVGVDNQPFNNKSLQGKWTMVFFGFTNCGYLCPTTMSELAKMYHILEHEGVKPLPQVVMISIDPNRDSLDTLKNYVSTFDSHFYGARGDEDKVKKMTREMGIAYSKVILPNAKDNKNYDMQHSGAVMLFNPKGELRAFFTTPHQANLLAKDYQLLVG</sequence>
<evidence type="ECO:0000313" key="5">
    <source>
        <dbReference type="Proteomes" id="UP000254968"/>
    </source>
</evidence>
<proteinExistence type="inferred from homology"/>
<keyword evidence="3" id="KW-1015">Disulfide bond</keyword>
<name>A0A378HZE2_9GAMM</name>
<dbReference type="AlphaFoldDB" id="A0A378HZE2"/>